<dbReference type="Proteomes" id="UP000053477">
    <property type="component" value="Unassembled WGS sequence"/>
</dbReference>
<evidence type="ECO:0000256" key="1">
    <source>
        <dbReference type="SAM" id="MobiDB-lite"/>
    </source>
</evidence>
<dbReference type="AlphaFoldDB" id="A0A0H2RRU2"/>
<feature type="transmembrane region" description="Helical" evidence="2">
    <location>
        <begin position="216"/>
        <end position="239"/>
    </location>
</feature>
<feature type="transmembrane region" description="Helical" evidence="2">
    <location>
        <begin position="49"/>
        <end position="71"/>
    </location>
</feature>
<keyword evidence="2" id="KW-0812">Transmembrane</keyword>
<dbReference type="InParanoid" id="A0A0H2RRU2"/>
<reference evidence="3 4" key="1">
    <citation type="submission" date="2015-04" db="EMBL/GenBank/DDBJ databases">
        <title>Complete genome sequence of Schizopora paradoxa KUC8140, a cosmopolitan wood degrader in East Asia.</title>
        <authorList>
            <consortium name="DOE Joint Genome Institute"/>
            <person name="Min B."/>
            <person name="Park H."/>
            <person name="Jang Y."/>
            <person name="Kim J.-J."/>
            <person name="Kim K.H."/>
            <person name="Pangilinan J."/>
            <person name="Lipzen A."/>
            <person name="Riley R."/>
            <person name="Grigoriev I.V."/>
            <person name="Spatafora J.W."/>
            <person name="Choi I.-G."/>
        </authorList>
    </citation>
    <scope>NUCLEOTIDE SEQUENCE [LARGE SCALE GENOMIC DNA]</scope>
    <source>
        <strain evidence="3 4">KUC8140</strain>
    </source>
</reference>
<dbReference type="EMBL" id="KQ085983">
    <property type="protein sequence ID" value="KLO12178.1"/>
    <property type="molecule type" value="Genomic_DNA"/>
</dbReference>
<keyword evidence="2" id="KW-1133">Transmembrane helix</keyword>
<feature type="region of interest" description="Disordered" evidence="1">
    <location>
        <begin position="299"/>
        <end position="331"/>
    </location>
</feature>
<organism evidence="3 4">
    <name type="scientific">Schizopora paradoxa</name>
    <dbReference type="NCBI Taxonomy" id="27342"/>
    <lineage>
        <taxon>Eukaryota</taxon>
        <taxon>Fungi</taxon>
        <taxon>Dikarya</taxon>
        <taxon>Basidiomycota</taxon>
        <taxon>Agaricomycotina</taxon>
        <taxon>Agaricomycetes</taxon>
        <taxon>Hymenochaetales</taxon>
        <taxon>Schizoporaceae</taxon>
        <taxon>Schizopora</taxon>
    </lineage>
</organism>
<dbReference type="OrthoDB" id="3038148at2759"/>
<feature type="compositionally biased region" description="Basic and acidic residues" evidence="1">
    <location>
        <begin position="310"/>
        <end position="331"/>
    </location>
</feature>
<keyword evidence="4" id="KW-1185">Reference proteome</keyword>
<feature type="transmembrane region" description="Helical" evidence="2">
    <location>
        <begin position="20"/>
        <end position="37"/>
    </location>
</feature>
<feature type="transmembrane region" description="Helical" evidence="2">
    <location>
        <begin position="251"/>
        <end position="269"/>
    </location>
</feature>
<evidence type="ECO:0000256" key="2">
    <source>
        <dbReference type="SAM" id="Phobius"/>
    </source>
</evidence>
<name>A0A0H2RRU2_9AGAM</name>
<evidence type="ECO:0008006" key="5">
    <source>
        <dbReference type="Google" id="ProtNLM"/>
    </source>
</evidence>
<proteinExistence type="predicted"/>
<feature type="transmembrane region" description="Helical" evidence="2">
    <location>
        <begin position="172"/>
        <end position="195"/>
    </location>
</feature>
<keyword evidence="2" id="KW-0472">Membrane</keyword>
<feature type="transmembrane region" description="Helical" evidence="2">
    <location>
        <begin position="99"/>
        <end position="120"/>
    </location>
</feature>
<sequence>MSSAQPLLHIPLGSPVLELWFNGFYTCLTIVTLYAIAKKPHSEVRSKKTWMGIVLLMYMFATIHAVVAIVFEIRTLQIHGGNPDVAAAYTRMSPALRGLGAMMFVMSILVADFLFIWRCWLVWERRWLVTVIPILSTIAGLVCALISVVGQVEESAERVPGVVPKHFVTFSTPYFALSLVTSLYSTVFIAIRVLWVQLEMRRLGVESQYQGSYARMIEIIFESAVIYSVNMIAFVALTQEKTVKLDWPQNIHPQIAGITPTLIILRVALGYSRPDADWSTPYFRSLGNIVFAHSNDKHQGSTTLAGDLESGSKEKVSDKGSEHQEESVPTL</sequence>
<accession>A0A0H2RRU2</accession>
<gene>
    <name evidence="3" type="ORF">SCHPADRAFT_941446</name>
</gene>
<evidence type="ECO:0000313" key="3">
    <source>
        <dbReference type="EMBL" id="KLO12178.1"/>
    </source>
</evidence>
<feature type="transmembrane region" description="Helical" evidence="2">
    <location>
        <begin position="127"/>
        <end position="152"/>
    </location>
</feature>
<protein>
    <recommendedName>
        <fullName evidence="5">RTA1-domain-containing protein</fullName>
    </recommendedName>
</protein>
<evidence type="ECO:0000313" key="4">
    <source>
        <dbReference type="Proteomes" id="UP000053477"/>
    </source>
</evidence>